<reference evidence="2" key="1">
    <citation type="journal article" date="2020" name="Stud. Mycol.">
        <title>101 Dothideomycetes genomes: a test case for predicting lifestyles and emergence of pathogens.</title>
        <authorList>
            <person name="Haridas S."/>
            <person name="Albert R."/>
            <person name="Binder M."/>
            <person name="Bloem J."/>
            <person name="Labutti K."/>
            <person name="Salamov A."/>
            <person name="Andreopoulos B."/>
            <person name="Baker S."/>
            <person name="Barry K."/>
            <person name="Bills G."/>
            <person name="Bluhm B."/>
            <person name="Cannon C."/>
            <person name="Castanera R."/>
            <person name="Culley D."/>
            <person name="Daum C."/>
            <person name="Ezra D."/>
            <person name="Gonzalez J."/>
            <person name="Henrissat B."/>
            <person name="Kuo A."/>
            <person name="Liang C."/>
            <person name="Lipzen A."/>
            <person name="Lutzoni F."/>
            <person name="Magnuson J."/>
            <person name="Mondo S."/>
            <person name="Nolan M."/>
            <person name="Ohm R."/>
            <person name="Pangilinan J."/>
            <person name="Park H.-J."/>
            <person name="Ramirez L."/>
            <person name="Alfaro M."/>
            <person name="Sun H."/>
            <person name="Tritt A."/>
            <person name="Yoshinaga Y."/>
            <person name="Zwiers L.-H."/>
            <person name="Turgeon B."/>
            <person name="Goodwin S."/>
            <person name="Spatafora J."/>
            <person name="Crous P."/>
            <person name="Grigoriev I."/>
        </authorList>
    </citation>
    <scope>NUCLEOTIDE SEQUENCE</scope>
    <source>
        <strain evidence="2">Tuck. ex Michener</strain>
    </source>
</reference>
<keyword evidence="3" id="KW-1185">Reference proteome</keyword>
<feature type="compositionally biased region" description="Low complexity" evidence="1">
    <location>
        <begin position="44"/>
        <end position="53"/>
    </location>
</feature>
<protein>
    <submittedName>
        <fullName evidence="2">Uncharacterized protein</fullName>
    </submittedName>
</protein>
<dbReference type="Proteomes" id="UP000800092">
    <property type="component" value="Unassembled WGS sequence"/>
</dbReference>
<accession>A0A6A6HJ51</accession>
<feature type="compositionally biased region" description="Basic and acidic residues" evidence="1">
    <location>
        <begin position="325"/>
        <end position="389"/>
    </location>
</feature>
<evidence type="ECO:0000313" key="2">
    <source>
        <dbReference type="EMBL" id="KAF2237849.1"/>
    </source>
</evidence>
<sequence>METHSTTGLDLNAVDDDEEFFDGIKEEPLSPPPSRPQSSPLPPDESTTPTPTEYEPETKPEPTIHKKPKTESFPIPRVLLNMFDAPPGCSNDDYMARLQKVRKARNNGMNIFYKRMKEMRGQSEYENASKQELKALQDRVRAEVQEQDMRDGRHFTLVAKRLGLVLKKVEGNQRTPTLASADDDEEFLMHSSASYDSNRVAGGRLRQKPAAANSWPEKDRSGVPIQSAGASDSIKFFVGPARKTQNDVVRSKVEPETMDERPKKIVKSAWPGEWESLEFSFDVLYREAHERYQGIAEDEENHREGPMTDALVKSEAVLNSLLMEQETKAEESEEKGRHEDGLQGGEAEKRGIMKEESETGIRGEIKRESAEKELREREAKVKMESDLEN</sequence>
<proteinExistence type="predicted"/>
<dbReference type="AlphaFoldDB" id="A0A6A6HJ51"/>
<dbReference type="EMBL" id="ML991778">
    <property type="protein sequence ID" value="KAF2237849.1"/>
    <property type="molecule type" value="Genomic_DNA"/>
</dbReference>
<feature type="region of interest" description="Disordered" evidence="1">
    <location>
        <begin position="1"/>
        <end position="71"/>
    </location>
</feature>
<evidence type="ECO:0000313" key="3">
    <source>
        <dbReference type="Proteomes" id="UP000800092"/>
    </source>
</evidence>
<name>A0A6A6HJ51_VIRVR</name>
<feature type="region of interest" description="Disordered" evidence="1">
    <location>
        <begin position="317"/>
        <end position="389"/>
    </location>
</feature>
<evidence type="ECO:0000256" key="1">
    <source>
        <dbReference type="SAM" id="MobiDB-lite"/>
    </source>
</evidence>
<feature type="compositionally biased region" description="Pro residues" evidence="1">
    <location>
        <begin position="29"/>
        <end position="43"/>
    </location>
</feature>
<gene>
    <name evidence="2" type="ORF">EV356DRAFT_509745</name>
</gene>
<organism evidence="2 3">
    <name type="scientific">Viridothelium virens</name>
    <name type="common">Speckled blister lichen</name>
    <name type="synonym">Trypethelium virens</name>
    <dbReference type="NCBI Taxonomy" id="1048519"/>
    <lineage>
        <taxon>Eukaryota</taxon>
        <taxon>Fungi</taxon>
        <taxon>Dikarya</taxon>
        <taxon>Ascomycota</taxon>
        <taxon>Pezizomycotina</taxon>
        <taxon>Dothideomycetes</taxon>
        <taxon>Dothideomycetes incertae sedis</taxon>
        <taxon>Trypetheliales</taxon>
        <taxon>Trypetheliaceae</taxon>
        <taxon>Viridothelium</taxon>
    </lineage>
</organism>